<proteinExistence type="predicted"/>
<gene>
    <name evidence="1" type="ORF">CLV55_103166</name>
</gene>
<reference evidence="1 2" key="1">
    <citation type="submission" date="2018-06" db="EMBL/GenBank/DDBJ databases">
        <title>Genomic Encyclopedia of Archaeal and Bacterial Type Strains, Phase II (KMG-II): from individual species to whole genera.</title>
        <authorList>
            <person name="Goeker M."/>
        </authorList>
    </citation>
    <scope>NUCLEOTIDE SEQUENCE [LARGE SCALE GENOMIC DNA]</scope>
    <source>
        <strain evidence="1 2">DSM 25663</strain>
    </source>
</reference>
<dbReference type="AlphaFoldDB" id="A0A328YTH0"/>
<keyword evidence="2" id="KW-1185">Reference proteome</keyword>
<accession>A0A328YTH0</accession>
<dbReference type="InterPro" id="IPR015943">
    <property type="entry name" value="WD40/YVTN_repeat-like_dom_sf"/>
</dbReference>
<sequence>MEFEKKIPFKIFPSIGFKNSSFQLHAFQNNITLELFKENEKINTFYPKTNNPIIITELKEPGDYIAKCFINGEIFSQTLKVEDLLRWGSSTFKKAFVFDNIDYSFYLMKDRMIIYDEIKKTFYLENKLSPSEICKIDNKHLLFITHKGIGESKRSNFAVFSLENFSIISELVDNFIEIYYDVKSNFLLVFEKKSNSIKCFDFNKNLKLIPILTYENILSYVKNDSKNYLLIKQLENVVFVNCNTNKSFFYPLNDNTLIDNNGNLLEKNDSNFYLSNPIQGKDKKKVDITLNLNIEENLNYLFHIGNSFKSNDEDNDFEERVQRIVNNHNECISSNISYQKFYLNNSDDKISIENTKHEIIFMRNKIMIFEIHSIKKLLHIKYNIVNGDISKKPDFTIINTYKLIDLLNPNNNFIRNNYCTGIELLNEDFLIIRYFGKCEIFCDGDLLEIPNNVIKTKVVDLPILNKSYLLINKDKEFQLFSSNDSSKYLIQGKSIYNTPYISKHKTIWYSNSENDKINGFSLLNEKNVSFNGDHFSIYNFHEYYFINSIKQIFDPSTGTLKNTLIGNLVSFSNSFEKIISRRNEDLYLTIINPSNNLVSTQEIKIEEDLYKESYLSPDGKFMIFRRKDNSYVIYDVQKETEQVFICDNFIRFNSNNQIEVANSEPRNIKIIDPETFETISYGQSDLYEFQSPDGKLFVESRTPKKLYINLLDNLEIDQITFLKLEKLINENNESFFNQNKDKLLQIGVENNSSIFKNRHKIISYRQFIKIGIVGTDVKLDIEIPNNTWFYNYAAFSFDNKYLSIVGNTTSSSSNGMILIIKINFDNTKNLISEEDRFLSYLPKNATWTCAFSRKGVFATYDSNPDTYIINCNDNLFNKASQLHSMKDYDLRNLLINFYKIENVALIRGKNFLTFSPSGNYMALSEQGYDPLSFGGFGHQESETVHILNVKNNKIIDSFYFHGEVVDSNNRKKVKFVSFSEDETKLLSLGNDGVIYFRNLKLHL</sequence>
<evidence type="ECO:0000313" key="1">
    <source>
        <dbReference type="EMBL" id="RAR73847.1"/>
    </source>
</evidence>
<dbReference type="RefSeq" id="WP_112112645.1">
    <property type="nucleotide sequence ID" value="NZ_QLSZ01000003.1"/>
</dbReference>
<protein>
    <recommendedName>
        <fullName evidence="3">WD40 repeat protein</fullName>
    </recommendedName>
</protein>
<evidence type="ECO:0008006" key="3">
    <source>
        <dbReference type="Google" id="ProtNLM"/>
    </source>
</evidence>
<dbReference type="InterPro" id="IPR036322">
    <property type="entry name" value="WD40_repeat_dom_sf"/>
</dbReference>
<name>A0A328YTH0_9FLAO</name>
<dbReference type="EMBL" id="QLSZ01000003">
    <property type="protein sequence ID" value="RAR73847.1"/>
    <property type="molecule type" value="Genomic_DNA"/>
</dbReference>
<dbReference type="Gene3D" id="2.130.10.10">
    <property type="entry name" value="YVTN repeat-like/Quinoprotein amine dehydrogenase"/>
    <property type="match status" value="1"/>
</dbReference>
<dbReference type="Proteomes" id="UP000248840">
    <property type="component" value="Unassembled WGS sequence"/>
</dbReference>
<dbReference type="OrthoDB" id="1412702at2"/>
<organism evidence="1 2">
    <name type="scientific">Flavobacterium aciduliphilum</name>
    <dbReference type="NCBI Taxonomy" id="1101402"/>
    <lineage>
        <taxon>Bacteria</taxon>
        <taxon>Pseudomonadati</taxon>
        <taxon>Bacteroidota</taxon>
        <taxon>Flavobacteriia</taxon>
        <taxon>Flavobacteriales</taxon>
        <taxon>Flavobacteriaceae</taxon>
        <taxon>Flavobacterium</taxon>
    </lineage>
</organism>
<evidence type="ECO:0000313" key="2">
    <source>
        <dbReference type="Proteomes" id="UP000248840"/>
    </source>
</evidence>
<dbReference type="SUPFAM" id="SSF50978">
    <property type="entry name" value="WD40 repeat-like"/>
    <property type="match status" value="1"/>
</dbReference>
<comment type="caution">
    <text evidence="1">The sequence shown here is derived from an EMBL/GenBank/DDBJ whole genome shotgun (WGS) entry which is preliminary data.</text>
</comment>